<organism evidence="1 2">
    <name type="scientific">Ammoniphilus oxalaticus</name>
    <dbReference type="NCBI Taxonomy" id="66863"/>
    <lineage>
        <taxon>Bacteria</taxon>
        <taxon>Bacillati</taxon>
        <taxon>Bacillota</taxon>
        <taxon>Bacilli</taxon>
        <taxon>Bacillales</taxon>
        <taxon>Paenibacillaceae</taxon>
        <taxon>Aneurinibacillus group</taxon>
        <taxon>Ammoniphilus</taxon>
    </lineage>
</organism>
<dbReference type="RefSeq" id="WP_120191020.1">
    <property type="nucleotide sequence ID" value="NZ_MCHY01000012.1"/>
</dbReference>
<evidence type="ECO:0000313" key="2">
    <source>
        <dbReference type="Proteomes" id="UP000284219"/>
    </source>
</evidence>
<accession>A0A419SEI0</accession>
<comment type="caution">
    <text evidence="1">The sequence shown here is derived from an EMBL/GenBank/DDBJ whole genome shotgun (WGS) entry which is preliminary data.</text>
</comment>
<dbReference type="EMBL" id="MCHY01000012">
    <property type="protein sequence ID" value="RKD21489.1"/>
    <property type="molecule type" value="Genomic_DNA"/>
</dbReference>
<keyword evidence="2" id="KW-1185">Reference proteome</keyword>
<gene>
    <name evidence="1" type="ORF">BEP19_14810</name>
</gene>
<reference evidence="1 2" key="1">
    <citation type="submission" date="2016-08" db="EMBL/GenBank/DDBJ databases">
        <title>Novel Firmicute Genomes.</title>
        <authorList>
            <person name="Poppleton D.I."/>
            <person name="Gribaldo S."/>
        </authorList>
    </citation>
    <scope>NUCLEOTIDE SEQUENCE [LARGE SCALE GENOMIC DNA]</scope>
    <source>
        <strain evidence="1 2">RAOx-1</strain>
    </source>
</reference>
<protein>
    <recommendedName>
        <fullName evidence="3">DUF5048 domain-containing protein</fullName>
    </recommendedName>
</protein>
<sequence length="407" mass="45388">MINSDETIRQALVDPIKEITVKIELLDSDENVIDEITSAVMDGNISVDKDRDTRRTFSLILLNDENEFTWSIGGRIWLDKRVKLWIGIKSSVFEQVESESGVFLSPTFFTTLGMTYERRDSTVYIPQGVFVLSEMSATSSYTGERTAILSGSDKWQLLSGDPVGKFTNVTSLAAGVKISDAIRLIASDAGITKFLFDDCDVTLPYSLTYQPGEARGKAIKELAELAVYSIFFDVNGYLRFRPQIDVEKTASVWTYDKSDYTLYAKSEKRLEHSELYNKILVIGGSSQTATVSATAEDNRLDSPTGIPTIGERLFLYNNGSPDPLITTIALAQSRANYELRNRLRVAEKQPIDLLPNYLHDAEDVITIIDDWTNTDDKYELISFNIPLSAGGMMSAEAWRVRNIGGAP</sequence>
<dbReference type="Proteomes" id="UP000284219">
    <property type="component" value="Unassembled WGS sequence"/>
</dbReference>
<evidence type="ECO:0008006" key="3">
    <source>
        <dbReference type="Google" id="ProtNLM"/>
    </source>
</evidence>
<dbReference type="OrthoDB" id="2540929at2"/>
<evidence type="ECO:0000313" key="1">
    <source>
        <dbReference type="EMBL" id="RKD21489.1"/>
    </source>
</evidence>
<name>A0A419SEI0_9BACL</name>
<dbReference type="AlphaFoldDB" id="A0A419SEI0"/>
<proteinExistence type="predicted"/>